<dbReference type="RefSeq" id="WP_150965158.1">
    <property type="nucleotide sequence ID" value="NZ_VZZJ01000017.1"/>
</dbReference>
<dbReference type="PANTHER" id="PTHR37940">
    <property type="entry name" value="LYSINE--TRNA LIGASE"/>
    <property type="match status" value="1"/>
</dbReference>
<comment type="similarity">
    <text evidence="2 10">Belongs to the class-I aminoacyl-tRNA synthetase family.</text>
</comment>
<dbReference type="GO" id="GO:0000049">
    <property type="term" value="F:tRNA binding"/>
    <property type="evidence" value="ECO:0007669"/>
    <property type="project" value="InterPro"/>
</dbReference>
<feature type="binding site" evidence="10">
    <location>
        <position position="301"/>
    </location>
    <ligand>
        <name>ATP</name>
        <dbReference type="ChEBI" id="CHEBI:30616"/>
    </ligand>
</feature>
<dbReference type="PROSITE" id="PS00178">
    <property type="entry name" value="AA_TRNA_LIGASE_I"/>
    <property type="match status" value="1"/>
</dbReference>
<dbReference type="PANTHER" id="PTHR37940:SF1">
    <property type="entry name" value="LYSINE--TRNA LIGASE"/>
    <property type="match status" value="1"/>
</dbReference>
<protein>
    <recommendedName>
        <fullName evidence="10">Lysine--tRNA ligase</fullName>
        <ecNumber evidence="10">6.1.1.6</ecNumber>
    </recommendedName>
    <alternativeName>
        <fullName evidence="10">Lysyl-tRNA synthetase</fullName>
        <shortName evidence="10">LysRS</shortName>
    </alternativeName>
</protein>
<dbReference type="NCBIfam" id="NF001968">
    <property type="entry name" value="PRK00750.1-2"/>
    <property type="match status" value="1"/>
</dbReference>
<dbReference type="GO" id="GO:0005737">
    <property type="term" value="C:cytoplasm"/>
    <property type="evidence" value="ECO:0007669"/>
    <property type="project" value="UniProtKB-SubCell"/>
</dbReference>
<dbReference type="EC" id="6.1.1.6" evidence="10"/>
<dbReference type="SUPFAM" id="SSF48163">
    <property type="entry name" value="An anticodon-binding domain of class I aminoacyl-tRNA synthetases"/>
    <property type="match status" value="1"/>
</dbReference>
<dbReference type="HAMAP" id="MF_00177">
    <property type="entry name" value="Lys_tRNA_synth_class1"/>
    <property type="match status" value="1"/>
</dbReference>
<dbReference type="InterPro" id="IPR014729">
    <property type="entry name" value="Rossmann-like_a/b/a_fold"/>
</dbReference>
<feature type="short sequence motif" description="'HIGH' region" evidence="10">
    <location>
        <begin position="49"/>
        <end position="57"/>
    </location>
</feature>
<comment type="caution">
    <text evidence="11">The sequence shown here is derived from an EMBL/GenBank/DDBJ whole genome shotgun (WGS) entry which is preliminary data.</text>
</comment>
<dbReference type="GO" id="GO:0005524">
    <property type="term" value="F:ATP binding"/>
    <property type="evidence" value="ECO:0007669"/>
    <property type="project" value="UniProtKB-UniRule"/>
</dbReference>
<comment type="subcellular location">
    <subcellularLocation>
        <location evidence="1 10">Cytoplasm</location>
    </subcellularLocation>
</comment>
<evidence type="ECO:0000313" key="11">
    <source>
        <dbReference type="EMBL" id="KAB1071805.1"/>
    </source>
</evidence>
<keyword evidence="3 10" id="KW-0963">Cytoplasm</keyword>
<dbReference type="InterPro" id="IPR020751">
    <property type="entry name" value="aa-tRNA-synth_I_codon-bd_sub2"/>
</dbReference>
<keyword evidence="4 10" id="KW-0436">Ligase</keyword>
<keyword evidence="6 10" id="KW-0067">ATP-binding</keyword>
<dbReference type="InterPro" id="IPR008925">
    <property type="entry name" value="aa_tRNA-synth_I_cd-bd_sf"/>
</dbReference>
<dbReference type="InterPro" id="IPR002904">
    <property type="entry name" value="Lys-tRNA-ligase"/>
</dbReference>
<evidence type="ECO:0000256" key="3">
    <source>
        <dbReference type="ARBA" id="ARBA00022490"/>
    </source>
</evidence>
<name>A0A6N6MKS9_9HYPH</name>
<evidence type="ECO:0000256" key="6">
    <source>
        <dbReference type="ARBA" id="ARBA00022840"/>
    </source>
</evidence>
<dbReference type="GO" id="GO:0006430">
    <property type="term" value="P:lysyl-tRNA aminoacylation"/>
    <property type="evidence" value="ECO:0007669"/>
    <property type="project" value="UniProtKB-UniRule"/>
</dbReference>
<dbReference type="AlphaFoldDB" id="A0A6N6MKS9"/>
<evidence type="ECO:0000256" key="10">
    <source>
        <dbReference type="HAMAP-Rule" id="MF_00177"/>
    </source>
</evidence>
<keyword evidence="8 10" id="KW-0030">Aminoacyl-tRNA synthetase</keyword>
<dbReference type="SUPFAM" id="SSF52374">
    <property type="entry name" value="Nucleotidylyl transferase"/>
    <property type="match status" value="1"/>
</dbReference>
<dbReference type="Pfam" id="PF01921">
    <property type="entry name" value="tRNA-synt_1f"/>
    <property type="match status" value="1"/>
</dbReference>
<evidence type="ECO:0000256" key="7">
    <source>
        <dbReference type="ARBA" id="ARBA00022917"/>
    </source>
</evidence>
<comment type="catalytic activity">
    <reaction evidence="9 10">
        <text>tRNA(Lys) + L-lysine + ATP = L-lysyl-tRNA(Lys) + AMP + diphosphate</text>
        <dbReference type="Rhea" id="RHEA:20792"/>
        <dbReference type="Rhea" id="RHEA-COMP:9696"/>
        <dbReference type="Rhea" id="RHEA-COMP:9697"/>
        <dbReference type="ChEBI" id="CHEBI:30616"/>
        <dbReference type="ChEBI" id="CHEBI:32551"/>
        <dbReference type="ChEBI" id="CHEBI:33019"/>
        <dbReference type="ChEBI" id="CHEBI:78442"/>
        <dbReference type="ChEBI" id="CHEBI:78529"/>
        <dbReference type="ChEBI" id="CHEBI:456215"/>
        <dbReference type="EC" id="6.1.1.6"/>
    </reaction>
</comment>
<keyword evidence="12" id="KW-1185">Reference proteome</keyword>
<evidence type="ECO:0000256" key="1">
    <source>
        <dbReference type="ARBA" id="ARBA00004496"/>
    </source>
</evidence>
<keyword evidence="7 10" id="KW-0648">Protein biosynthesis</keyword>
<dbReference type="Gene3D" id="3.40.50.620">
    <property type="entry name" value="HUPs"/>
    <property type="match status" value="2"/>
</dbReference>
<evidence type="ECO:0000313" key="12">
    <source>
        <dbReference type="Proteomes" id="UP000441523"/>
    </source>
</evidence>
<dbReference type="GO" id="GO:0004824">
    <property type="term" value="F:lysine-tRNA ligase activity"/>
    <property type="evidence" value="ECO:0007669"/>
    <property type="project" value="UniProtKB-UniRule"/>
</dbReference>
<organism evidence="11 12">
    <name type="scientific">Methylobacterium planeticum</name>
    <dbReference type="NCBI Taxonomy" id="2615211"/>
    <lineage>
        <taxon>Bacteria</taxon>
        <taxon>Pseudomonadati</taxon>
        <taxon>Pseudomonadota</taxon>
        <taxon>Alphaproteobacteria</taxon>
        <taxon>Hyphomicrobiales</taxon>
        <taxon>Methylobacteriaceae</taxon>
        <taxon>Methylobacterium</taxon>
    </lineage>
</organism>
<proteinExistence type="inferred from homology"/>
<dbReference type="Gene3D" id="1.10.10.350">
    <property type="match status" value="1"/>
</dbReference>
<sequence>MPSPLSLDPALIEAAAHAASWPFEEARKLVARLEREPKSEVLFETGYGPSGLPHIGTFGEVARTSMVRHAFRVLTQDRVPTRLIAFSDDMDGLRKVPDNVPNRELLARHLNQPLTRVPDPFGTHDSFGAHNNAELRRFLDAFGFDYEFRSATACYRAGIFDATLMRVAERYDAVMAIMLPSLRAERSASYSPFLPLHPVTGEVMQVPIDEVRAGTGTLVWRDPKTGEAYETPITGGHAKLQWKPDWAMRWVALGVDYEMAGKDLIDSVKLSGQIARALGAEPPEGFNYELFLDEGGQKISKSKGNGLTIDEWLAYGTPESLALFMYNKPREAKRLFFDVIPRHVDEYLNFLDRYPGQDPKLRLGNPVWHLHAGAPPAPETVGGGAGSKGTTLTFAMLLNLVAVANAEDPAVLWGFIRRYADGIGPQTHPGLDRLVGHALAYYRDFVRPAKTYRTPTPEERAALEDLAASLAGHAGSTDPEALQAVVYEVGRRHFPDLSGKAKSPDGRPGVSQAWFTTIYNVLFGEARGPRFGSFIALYGVAETRALIARALSGELERGHAAFTAGLARTA</sequence>
<dbReference type="EMBL" id="VZZJ01000017">
    <property type="protein sequence ID" value="KAB1071805.1"/>
    <property type="molecule type" value="Genomic_DNA"/>
</dbReference>
<feature type="short sequence motif" description="'KMSKS' region" evidence="10">
    <location>
        <begin position="298"/>
        <end position="302"/>
    </location>
</feature>
<evidence type="ECO:0000256" key="4">
    <source>
        <dbReference type="ARBA" id="ARBA00022598"/>
    </source>
</evidence>
<evidence type="ECO:0000256" key="2">
    <source>
        <dbReference type="ARBA" id="ARBA00005594"/>
    </source>
</evidence>
<evidence type="ECO:0000256" key="8">
    <source>
        <dbReference type="ARBA" id="ARBA00023146"/>
    </source>
</evidence>
<accession>A0A6N6MKS9</accession>
<gene>
    <name evidence="10" type="primary">lysS</name>
    <name evidence="11" type="ORF">F6X51_18545</name>
</gene>
<keyword evidence="5 10" id="KW-0547">Nucleotide-binding</keyword>
<dbReference type="Proteomes" id="UP000441523">
    <property type="component" value="Unassembled WGS sequence"/>
</dbReference>
<reference evidence="11 12" key="1">
    <citation type="submission" date="2019-09" db="EMBL/GenBank/DDBJ databases">
        <title>YIM 132548 draft genome.</title>
        <authorList>
            <person name="Jiang L."/>
        </authorList>
    </citation>
    <scope>NUCLEOTIDE SEQUENCE [LARGE SCALE GENOMIC DNA]</scope>
    <source>
        <strain evidence="11 12">YIM 132548</strain>
    </source>
</reference>
<dbReference type="InterPro" id="IPR001412">
    <property type="entry name" value="aa-tRNA-synth_I_CS"/>
</dbReference>
<evidence type="ECO:0000256" key="9">
    <source>
        <dbReference type="ARBA" id="ARBA00048573"/>
    </source>
</evidence>
<evidence type="ECO:0000256" key="5">
    <source>
        <dbReference type="ARBA" id="ARBA00022741"/>
    </source>
</evidence>